<dbReference type="EMBL" id="JBHLYR010000056">
    <property type="protein sequence ID" value="MFB9993791.1"/>
    <property type="molecule type" value="Genomic_DNA"/>
</dbReference>
<feature type="transmembrane region" description="Helical" evidence="1">
    <location>
        <begin position="127"/>
        <end position="147"/>
    </location>
</feature>
<name>A0ABV6B4G0_9DEIO</name>
<gene>
    <name evidence="2" type="ORF">ACFFLM_17675</name>
</gene>
<keyword evidence="3" id="KW-1185">Reference proteome</keyword>
<accession>A0ABV6B4G0</accession>
<feature type="transmembrane region" description="Helical" evidence="1">
    <location>
        <begin position="96"/>
        <end position="115"/>
    </location>
</feature>
<evidence type="ECO:0000313" key="3">
    <source>
        <dbReference type="Proteomes" id="UP001589733"/>
    </source>
</evidence>
<feature type="transmembrane region" description="Helical" evidence="1">
    <location>
        <begin position="21"/>
        <end position="42"/>
    </location>
</feature>
<dbReference type="Proteomes" id="UP001589733">
    <property type="component" value="Unassembled WGS sequence"/>
</dbReference>
<evidence type="ECO:0000256" key="1">
    <source>
        <dbReference type="SAM" id="Phobius"/>
    </source>
</evidence>
<proteinExistence type="predicted"/>
<protein>
    <submittedName>
        <fullName evidence="2">DUF6328 family protein</fullName>
    </submittedName>
</protein>
<organism evidence="2 3">
    <name type="scientific">Deinococcus oregonensis</name>
    <dbReference type="NCBI Taxonomy" id="1805970"/>
    <lineage>
        <taxon>Bacteria</taxon>
        <taxon>Thermotogati</taxon>
        <taxon>Deinococcota</taxon>
        <taxon>Deinococci</taxon>
        <taxon>Deinococcales</taxon>
        <taxon>Deinococcaceae</taxon>
        <taxon>Deinococcus</taxon>
    </lineage>
</organism>
<comment type="caution">
    <text evidence="2">The sequence shown here is derived from an EMBL/GenBank/DDBJ whole genome shotgun (WGS) entry which is preliminary data.</text>
</comment>
<feature type="transmembrane region" description="Helical" evidence="1">
    <location>
        <begin position="54"/>
        <end position="75"/>
    </location>
</feature>
<dbReference type="RefSeq" id="WP_380013316.1">
    <property type="nucleotide sequence ID" value="NZ_JBHLYR010000056.1"/>
</dbReference>
<dbReference type="InterPro" id="IPR046291">
    <property type="entry name" value="DUF6328"/>
</dbReference>
<reference evidence="2 3" key="1">
    <citation type="submission" date="2024-09" db="EMBL/GenBank/DDBJ databases">
        <authorList>
            <person name="Sun Q."/>
            <person name="Mori K."/>
        </authorList>
    </citation>
    <scope>NUCLEOTIDE SEQUENCE [LARGE SCALE GENOMIC DNA]</scope>
    <source>
        <strain evidence="2 3">JCM 13503</strain>
    </source>
</reference>
<keyword evidence="1" id="KW-1133">Transmembrane helix</keyword>
<dbReference type="Pfam" id="PF19853">
    <property type="entry name" value="DUF6328"/>
    <property type="match status" value="1"/>
</dbReference>
<evidence type="ECO:0000313" key="2">
    <source>
        <dbReference type="EMBL" id="MFB9993791.1"/>
    </source>
</evidence>
<keyword evidence="1" id="KW-0472">Membrane</keyword>
<keyword evidence="1" id="KW-0812">Transmembrane</keyword>
<sequence length="159" mass="18059">MTQNQPGTRVSKEPFDDLLQEIRVLLSGSQVLTAFLVTVPFSSGFARLSRPERWIYAVTFLTALLSLVLFATPAAHHRLAWPIRDREQFKRFATRLVITGLIPLSVSLIFATHFVLTEAIGKHWTTWATSLVAVVILILWWGAPLFFRLKQEDESSPRV</sequence>